<dbReference type="SMART" id="SM00355">
    <property type="entry name" value="ZnF_C2H2"/>
    <property type="match status" value="2"/>
</dbReference>
<feature type="region of interest" description="Disordered" evidence="1">
    <location>
        <begin position="245"/>
        <end position="287"/>
    </location>
</feature>
<feature type="domain" description="C2H2-type" evidence="2">
    <location>
        <begin position="335"/>
        <end position="359"/>
    </location>
</feature>
<evidence type="ECO:0000313" key="4">
    <source>
        <dbReference type="Proteomes" id="UP000092993"/>
    </source>
</evidence>
<sequence length="423" mass="47421">MGSRALWHLVAQIANPVEVSVRGWWMNGPLCPGRINICQNVSTSHPPSAPTFHAFSLSTHTARADIMSTTPTFVLPPIEASYDCLVEGPSSFDSTYHFQTSPLEVWEPSTTSVDGGSTSLLSPSVTNLPLDPVPPFLSEFDLQCSDSYSGGTPFQLFDWLDPEKFVMEESRAWQMSGNHQSTPSMDYNATATITTNTQNLAFDFQDFVSDSQPFSWNVVAADPPLDMVSMQNATQMAEQMQAVGTPSDRWPTIPPPPQMSASGATRRKTTKAEVQPRKTRSGTKAPDNIRIPARAQRMPRPSRAQCWFGDCYRTYTTPRNRNRHMMSHFTPLFPCPQAGCPEVFDRRDQLLAHSDTTGHPQLEGESPEYPWIVDHKVLDQLRIPPVNEIPDKSSQFIWRAKRDPVFYCRHFHIPFFVADGQSV</sequence>
<name>A0A1C7M8E6_GRIFR</name>
<evidence type="ECO:0000259" key="2">
    <source>
        <dbReference type="PROSITE" id="PS00028"/>
    </source>
</evidence>
<comment type="caution">
    <text evidence="3">The sequence shown here is derived from an EMBL/GenBank/DDBJ whole genome shotgun (WGS) entry which is preliminary data.</text>
</comment>
<dbReference type="EMBL" id="LUGG01000007">
    <property type="protein sequence ID" value="OBZ73180.1"/>
    <property type="molecule type" value="Genomic_DNA"/>
</dbReference>
<organism evidence="3 4">
    <name type="scientific">Grifola frondosa</name>
    <name type="common">Maitake</name>
    <name type="synonym">Polyporus frondosus</name>
    <dbReference type="NCBI Taxonomy" id="5627"/>
    <lineage>
        <taxon>Eukaryota</taxon>
        <taxon>Fungi</taxon>
        <taxon>Dikarya</taxon>
        <taxon>Basidiomycota</taxon>
        <taxon>Agaricomycotina</taxon>
        <taxon>Agaricomycetes</taxon>
        <taxon>Polyporales</taxon>
        <taxon>Grifolaceae</taxon>
        <taxon>Grifola</taxon>
    </lineage>
</organism>
<accession>A0A1C7M8E6</accession>
<dbReference type="InterPro" id="IPR013087">
    <property type="entry name" value="Znf_C2H2_type"/>
</dbReference>
<dbReference type="PROSITE" id="PS00028">
    <property type="entry name" value="ZINC_FINGER_C2H2_1"/>
    <property type="match status" value="1"/>
</dbReference>
<evidence type="ECO:0000313" key="3">
    <source>
        <dbReference type="EMBL" id="OBZ73180.1"/>
    </source>
</evidence>
<protein>
    <recommendedName>
        <fullName evidence="2">C2H2-type domain-containing protein</fullName>
    </recommendedName>
</protein>
<gene>
    <name evidence="3" type="ORF">A0H81_06896</name>
</gene>
<keyword evidence="4" id="KW-1185">Reference proteome</keyword>
<evidence type="ECO:0000256" key="1">
    <source>
        <dbReference type="SAM" id="MobiDB-lite"/>
    </source>
</evidence>
<proteinExistence type="predicted"/>
<reference evidence="3 4" key="1">
    <citation type="submission" date="2016-03" db="EMBL/GenBank/DDBJ databases">
        <title>Whole genome sequencing of Grifola frondosa 9006-11.</title>
        <authorList>
            <person name="Min B."/>
            <person name="Park H."/>
            <person name="Kim J.-G."/>
            <person name="Cho H."/>
            <person name="Oh Y.-L."/>
            <person name="Kong W.-S."/>
            <person name="Choi I.-G."/>
        </authorList>
    </citation>
    <scope>NUCLEOTIDE SEQUENCE [LARGE SCALE GENOMIC DNA]</scope>
    <source>
        <strain evidence="3 4">9006-11</strain>
    </source>
</reference>
<dbReference type="OrthoDB" id="654211at2759"/>
<dbReference type="AlphaFoldDB" id="A0A1C7M8E6"/>
<dbReference type="STRING" id="5627.A0A1C7M8E6"/>
<dbReference type="Proteomes" id="UP000092993">
    <property type="component" value="Unassembled WGS sequence"/>
</dbReference>